<keyword evidence="2" id="KW-1185">Reference proteome</keyword>
<evidence type="ECO:0000313" key="2">
    <source>
        <dbReference type="Proteomes" id="UP001607303"/>
    </source>
</evidence>
<organism evidence="1 2">
    <name type="scientific">Vespula maculifrons</name>
    <name type="common">Eastern yellow jacket</name>
    <name type="synonym">Wasp</name>
    <dbReference type="NCBI Taxonomy" id="7453"/>
    <lineage>
        <taxon>Eukaryota</taxon>
        <taxon>Metazoa</taxon>
        <taxon>Ecdysozoa</taxon>
        <taxon>Arthropoda</taxon>
        <taxon>Hexapoda</taxon>
        <taxon>Insecta</taxon>
        <taxon>Pterygota</taxon>
        <taxon>Neoptera</taxon>
        <taxon>Endopterygota</taxon>
        <taxon>Hymenoptera</taxon>
        <taxon>Apocrita</taxon>
        <taxon>Aculeata</taxon>
        <taxon>Vespoidea</taxon>
        <taxon>Vespidae</taxon>
        <taxon>Vespinae</taxon>
        <taxon>Vespula</taxon>
    </lineage>
</organism>
<name>A0ABD2CSH0_VESMC</name>
<gene>
    <name evidence="1" type="ORF">V1477_003960</name>
</gene>
<comment type="caution">
    <text evidence="1">The sequence shown here is derived from an EMBL/GenBank/DDBJ whole genome shotgun (WGS) entry which is preliminary data.</text>
</comment>
<protein>
    <submittedName>
        <fullName evidence="1">Uncharacterized protein</fullName>
    </submittedName>
</protein>
<feature type="non-terminal residue" evidence="1">
    <location>
        <position position="1"/>
    </location>
</feature>
<dbReference type="Proteomes" id="UP001607303">
    <property type="component" value="Unassembled WGS sequence"/>
</dbReference>
<proteinExistence type="predicted"/>
<sequence>IRNLRTKYESPHVDWRLEIIAIRISLFIHGSQTNLLGRFGGRILSKFECRWFPFWQGTSDDRVLSSASSLLDRMGFHHGWIRITIVSTVPRWSYHRPSTHSAVWNGDDNDDADATVSLITGRSTRGEMPPIIGATPLKQSNRTVRTLERDRNGMNSIFDIFIIFRDTFGSSRNSSLERDVCLGEKNEALDVPESMVDFQNVSDDFSMSPFVISQV</sequence>
<dbReference type="AlphaFoldDB" id="A0ABD2CSH0"/>
<reference evidence="1 2" key="1">
    <citation type="journal article" date="2024" name="Ann. Entomol. Soc. Am.">
        <title>Genomic analyses of the southern and eastern yellowjacket wasps (Hymenoptera: Vespidae) reveal evolutionary signatures of social life.</title>
        <authorList>
            <person name="Catto M.A."/>
            <person name="Caine P.B."/>
            <person name="Orr S.E."/>
            <person name="Hunt B.G."/>
            <person name="Goodisman M.A.D."/>
        </authorList>
    </citation>
    <scope>NUCLEOTIDE SEQUENCE [LARGE SCALE GENOMIC DNA]</scope>
    <source>
        <strain evidence="1">232</strain>
        <tissue evidence="1">Head and thorax</tissue>
    </source>
</reference>
<accession>A0ABD2CSH0</accession>
<evidence type="ECO:0000313" key="1">
    <source>
        <dbReference type="EMBL" id="KAL2748065.1"/>
    </source>
</evidence>
<dbReference type="EMBL" id="JAYRBN010000034">
    <property type="protein sequence ID" value="KAL2748065.1"/>
    <property type="molecule type" value="Genomic_DNA"/>
</dbReference>